<feature type="compositionally biased region" description="Polar residues" evidence="1">
    <location>
        <begin position="361"/>
        <end position="380"/>
    </location>
</feature>
<name>A0A6A6Q5M4_9PEZI</name>
<feature type="region of interest" description="Disordered" evidence="1">
    <location>
        <begin position="229"/>
        <end position="507"/>
    </location>
</feature>
<feature type="compositionally biased region" description="Basic and acidic residues" evidence="1">
    <location>
        <begin position="77"/>
        <end position="89"/>
    </location>
</feature>
<evidence type="ECO:0000256" key="1">
    <source>
        <dbReference type="SAM" id="MobiDB-lite"/>
    </source>
</evidence>
<feature type="region of interest" description="Disordered" evidence="1">
    <location>
        <begin position="1"/>
        <end position="143"/>
    </location>
</feature>
<feature type="compositionally biased region" description="Low complexity" evidence="1">
    <location>
        <begin position="28"/>
        <end position="39"/>
    </location>
</feature>
<evidence type="ECO:0000313" key="3">
    <source>
        <dbReference type="Proteomes" id="UP000799767"/>
    </source>
</evidence>
<dbReference type="EMBL" id="MU001632">
    <property type="protein sequence ID" value="KAF2486717.1"/>
    <property type="molecule type" value="Genomic_DNA"/>
</dbReference>
<feature type="compositionally biased region" description="Low complexity" evidence="1">
    <location>
        <begin position="172"/>
        <end position="185"/>
    </location>
</feature>
<gene>
    <name evidence="2" type="ORF">BDY17DRAFT_321488</name>
</gene>
<feature type="compositionally biased region" description="Polar residues" evidence="1">
    <location>
        <begin position="392"/>
        <end position="428"/>
    </location>
</feature>
<dbReference type="OrthoDB" id="9332038at2759"/>
<dbReference type="Proteomes" id="UP000799767">
    <property type="component" value="Unassembled WGS sequence"/>
</dbReference>
<dbReference type="RefSeq" id="XP_033593286.1">
    <property type="nucleotide sequence ID" value="XM_033736630.1"/>
</dbReference>
<evidence type="ECO:0000313" key="2">
    <source>
        <dbReference type="EMBL" id="KAF2486717.1"/>
    </source>
</evidence>
<protein>
    <recommendedName>
        <fullName evidence="4">Pal1 cell morphology protein-domain-containing protein</fullName>
    </recommendedName>
</protein>
<organism evidence="2 3">
    <name type="scientific">Neohortaea acidophila</name>
    <dbReference type="NCBI Taxonomy" id="245834"/>
    <lineage>
        <taxon>Eukaryota</taxon>
        <taxon>Fungi</taxon>
        <taxon>Dikarya</taxon>
        <taxon>Ascomycota</taxon>
        <taxon>Pezizomycotina</taxon>
        <taxon>Dothideomycetes</taxon>
        <taxon>Dothideomycetidae</taxon>
        <taxon>Mycosphaerellales</taxon>
        <taxon>Teratosphaeriaceae</taxon>
        <taxon>Neohortaea</taxon>
    </lineage>
</organism>
<feature type="compositionally biased region" description="Basic and acidic residues" evidence="1">
    <location>
        <begin position="246"/>
        <end position="258"/>
    </location>
</feature>
<feature type="compositionally biased region" description="Basic and acidic residues" evidence="1">
    <location>
        <begin position="473"/>
        <end position="485"/>
    </location>
</feature>
<proteinExistence type="predicted"/>
<dbReference type="AlphaFoldDB" id="A0A6A6Q5M4"/>
<keyword evidence="3" id="KW-1185">Reference proteome</keyword>
<feature type="compositionally biased region" description="Polar residues" evidence="1">
    <location>
        <begin position="116"/>
        <end position="143"/>
    </location>
</feature>
<sequence>MDVATRFQARARAGSLFDRDGNFIGVGAASADAADSSPARRNPLRTATDPAPPSPPDGPSFRKPSMPASAARGPQTMEHRLPVNSEQRRRSTFQRENVRVPSGPRDFPSPGKQRKVSANSVTASVGDSTNTNTSRPPLTSSTSDSIYYDARTAPALPHLGFANPATAKDSLDYSSTSTTTPSTDDGGAFLPDLNFDDLQTGIKTTNIKNYAANGPPLLGDLNVWAAERTKADTHERTARGGLAARSEARPEQPPRGEISRTSSLRQRLASGRQPPAPQQRPGMASSQPRDESLKLRRQTSVSRSPGPQGPLPALPSYRQPRKSMGPGTTAGVSKSGGIHPAPPPSMTTASLTADTHPKPTLSRNASLTRAATQSRQTKGRSLQPPPPEQLDLASTPSGVKSSSNSHQNRSNTPSSSANKRQSTTQNRAPSGLGARTISPTDARRLKRMSMMNPPPMPSSAQRRRPTPNPPEDMPPKPDSTKDKRSQNFVHSGVPRSASGRSEFELEI</sequence>
<evidence type="ECO:0008006" key="4">
    <source>
        <dbReference type="Google" id="ProtNLM"/>
    </source>
</evidence>
<accession>A0A6A6Q5M4</accession>
<dbReference type="GeneID" id="54477632"/>
<reference evidence="2" key="1">
    <citation type="journal article" date="2020" name="Stud. Mycol.">
        <title>101 Dothideomycetes genomes: a test case for predicting lifestyles and emergence of pathogens.</title>
        <authorList>
            <person name="Haridas S."/>
            <person name="Albert R."/>
            <person name="Binder M."/>
            <person name="Bloem J."/>
            <person name="Labutti K."/>
            <person name="Salamov A."/>
            <person name="Andreopoulos B."/>
            <person name="Baker S."/>
            <person name="Barry K."/>
            <person name="Bills G."/>
            <person name="Bluhm B."/>
            <person name="Cannon C."/>
            <person name="Castanera R."/>
            <person name="Culley D."/>
            <person name="Daum C."/>
            <person name="Ezra D."/>
            <person name="Gonzalez J."/>
            <person name="Henrissat B."/>
            <person name="Kuo A."/>
            <person name="Liang C."/>
            <person name="Lipzen A."/>
            <person name="Lutzoni F."/>
            <person name="Magnuson J."/>
            <person name="Mondo S."/>
            <person name="Nolan M."/>
            <person name="Ohm R."/>
            <person name="Pangilinan J."/>
            <person name="Park H.-J."/>
            <person name="Ramirez L."/>
            <person name="Alfaro M."/>
            <person name="Sun H."/>
            <person name="Tritt A."/>
            <person name="Yoshinaga Y."/>
            <person name="Zwiers L.-H."/>
            <person name="Turgeon B."/>
            <person name="Goodwin S."/>
            <person name="Spatafora J."/>
            <person name="Crous P."/>
            <person name="Grigoriev I."/>
        </authorList>
    </citation>
    <scope>NUCLEOTIDE SEQUENCE</scope>
    <source>
        <strain evidence="2">CBS 113389</strain>
    </source>
</reference>
<feature type="compositionally biased region" description="Basic and acidic residues" evidence="1">
    <location>
        <begin position="229"/>
        <end position="238"/>
    </location>
</feature>
<feature type="region of interest" description="Disordered" evidence="1">
    <location>
        <begin position="157"/>
        <end position="190"/>
    </location>
</feature>